<reference evidence="1" key="1">
    <citation type="submission" date="2014-11" db="EMBL/GenBank/DDBJ databases">
        <authorList>
            <person name="Amaro Gonzalez C."/>
        </authorList>
    </citation>
    <scope>NUCLEOTIDE SEQUENCE</scope>
</reference>
<name>A0A0E9WKN3_ANGAN</name>
<reference evidence="1" key="2">
    <citation type="journal article" date="2015" name="Fish Shellfish Immunol.">
        <title>Early steps in the European eel (Anguilla anguilla)-Vibrio vulnificus interaction in the gills: Role of the RtxA13 toxin.</title>
        <authorList>
            <person name="Callol A."/>
            <person name="Pajuelo D."/>
            <person name="Ebbesson L."/>
            <person name="Teles M."/>
            <person name="MacKenzie S."/>
            <person name="Amaro C."/>
        </authorList>
    </citation>
    <scope>NUCLEOTIDE SEQUENCE</scope>
</reference>
<protein>
    <submittedName>
        <fullName evidence="1">Uncharacterized protein</fullName>
    </submittedName>
</protein>
<evidence type="ECO:0000313" key="1">
    <source>
        <dbReference type="EMBL" id="JAH90145.1"/>
    </source>
</evidence>
<proteinExistence type="predicted"/>
<dbReference type="EMBL" id="GBXM01018432">
    <property type="protein sequence ID" value="JAH90145.1"/>
    <property type="molecule type" value="Transcribed_RNA"/>
</dbReference>
<dbReference type="AlphaFoldDB" id="A0A0E9WKN3"/>
<sequence length="39" mass="4132">MGSGDWCLLTVHCCKNAIVESPEKFLFSSSTSSSSSCVC</sequence>
<accession>A0A0E9WKN3</accession>
<organism evidence="1">
    <name type="scientific">Anguilla anguilla</name>
    <name type="common">European freshwater eel</name>
    <name type="synonym">Muraena anguilla</name>
    <dbReference type="NCBI Taxonomy" id="7936"/>
    <lineage>
        <taxon>Eukaryota</taxon>
        <taxon>Metazoa</taxon>
        <taxon>Chordata</taxon>
        <taxon>Craniata</taxon>
        <taxon>Vertebrata</taxon>
        <taxon>Euteleostomi</taxon>
        <taxon>Actinopterygii</taxon>
        <taxon>Neopterygii</taxon>
        <taxon>Teleostei</taxon>
        <taxon>Anguilliformes</taxon>
        <taxon>Anguillidae</taxon>
        <taxon>Anguilla</taxon>
    </lineage>
</organism>